<feature type="compositionally biased region" description="Basic and acidic residues" evidence="1">
    <location>
        <begin position="192"/>
        <end position="207"/>
    </location>
</feature>
<dbReference type="Proteomes" id="UP000799421">
    <property type="component" value="Unassembled WGS sequence"/>
</dbReference>
<organism evidence="2 3">
    <name type="scientific">Piedraia hortae CBS 480.64</name>
    <dbReference type="NCBI Taxonomy" id="1314780"/>
    <lineage>
        <taxon>Eukaryota</taxon>
        <taxon>Fungi</taxon>
        <taxon>Dikarya</taxon>
        <taxon>Ascomycota</taxon>
        <taxon>Pezizomycotina</taxon>
        <taxon>Dothideomycetes</taxon>
        <taxon>Dothideomycetidae</taxon>
        <taxon>Capnodiales</taxon>
        <taxon>Piedraiaceae</taxon>
        <taxon>Piedraia</taxon>
    </lineage>
</organism>
<evidence type="ECO:0000313" key="2">
    <source>
        <dbReference type="EMBL" id="KAF2860788.1"/>
    </source>
</evidence>
<dbReference type="OrthoDB" id="10249311at2759"/>
<reference evidence="2" key="1">
    <citation type="journal article" date="2020" name="Stud. Mycol.">
        <title>101 Dothideomycetes genomes: a test case for predicting lifestyles and emergence of pathogens.</title>
        <authorList>
            <person name="Haridas S."/>
            <person name="Albert R."/>
            <person name="Binder M."/>
            <person name="Bloem J."/>
            <person name="Labutti K."/>
            <person name="Salamov A."/>
            <person name="Andreopoulos B."/>
            <person name="Baker S."/>
            <person name="Barry K."/>
            <person name="Bills G."/>
            <person name="Bluhm B."/>
            <person name="Cannon C."/>
            <person name="Castanera R."/>
            <person name="Culley D."/>
            <person name="Daum C."/>
            <person name="Ezra D."/>
            <person name="Gonzalez J."/>
            <person name="Henrissat B."/>
            <person name="Kuo A."/>
            <person name="Liang C."/>
            <person name="Lipzen A."/>
            <person name="Lutzoni F."/>
            <person name="Magnuson J."/>
            <person name="Mondo S."/>
            <person name="Nolan M."/>
            <person name="Ohm R."/>
            <person name="Pangilinan J."/>
            <person name="Park H.-J."/>
            <person name="Ramirez L."/>
            <person name="Alfaro M."/>
            <person name="Sun H."/>
            <person name="Tritt A."/>
            <person name="Yoshinaga Y."/>
            <person name="Zwiers L.-H."/>
            <person name="Turgeon B."/>
            <person name="Goodwin S."/>
            <person name="Spatafora J."/>
            <person name="Crous P."/>
            <person name="Grigoriev I."/>
        </authorList>
    </citation>
    <scope>NUCLEOTIDE SEQUENCE</scope>
    <source>
        <strain evidence="2">CBS 480.64</strain>
    </source>
</reference>
<feature type="region of interest" description="Disordered" evidence="1">
    <location>
        <begin position="258"/>
        <end position="319"/>
    </location>
</feature>
<keyword evidence="3" id="KW-1185">Reference proteome</keyword>
<feature type="compositionally biased region" description="Low complexity" evidence="1">
    <location>
        <begin position="285"/>
        <end position="294"/>
    </location>
</feature>
<evidence type="ECO:0000313" key="3">
    <source>
        <dbReference type="Proteomes" id="UP000799421"/>
    </source>
</evidence>
<protein>
    <submittedName>
        <fullName evidence="2">Uncharacterized protein</fullName>
    </submittedName>
</protein>
<feature type="compositionally biased region" description="Low complexity" evidence="1">
    <location>
        <begin position="105"/>
        <end position="124"/>
    </location>
</feature>
<proteinExistence type="predicted"/>
<evidence type="ECO:0000256" key="1">
    <source>
        <dbReference type="SAM" id="MobiDB-lite"/>
    </source>
</evidence>
<feature type="region of interest" description="Disordered" evidence="1">
    <location>
        <begin position="47"/>
        <end position="246"/>
    </location>
</feature>
<dbReference type="EMBL" id="MU005978">
    <property type="protein sequence ID" value="KAF2860788.1"/>
    <property type="molecule type" value="Genomic_DNA"/>
</dbReference>
<sequence length="327" mass="35427">MAAVARTSTSSIPENLAVATVLPNGGTLLDGSEEELWVHRDKLLRIESEEMLAEDGERGRSRSAERLPAPQQHQRAKRSTSSRIPVSVAKLPAERERSATLPLNSAPTSVSSTSPVTSRPTSSSKAKLPSKPGPASKRKQPHSRASSASTRARTPRPLSINRPEGDAPWLATMYKPDPRLPQDEQVIPTHAKRLEMERLKREGHEVPVQDDFPPSAWPPEHDSNKTSTPPPEPPNIAEQPSKNPVVAASRSNSVYFAGTPQGWIEPPGPATGTNAPGYRITPSIAQQGQQSAGSRPPVAAIRTMDPEQVDEKEPRRGFRSKCCCGVM</sequence>
<name>A0A6A7C261_9PEZI</name>
<feature type="compositionally biased region" description="Low complexity" evidence="1">
    <location>
        <begin position="143"/>
        <end position="157"/>
    </location>
</feature>
<feature type="compositionally biased region" description="Basic and acidic residues" evidence="1">
    <location>
        <begin position="55"/>
        <end position="65"/>
    </location>
</feature>
<gene>
    <name evidence="2" type="ORF">K470DRAFT_257573</name>
</gene>
<dbReference type="AlphaFoldDB" id="A0A6A7C261"/>
<accession>A0A6A7C261</accession>